<keyword evidence="2" id="KW-1185">Reference proteome</keyword>
<name>A0A2S0RGP2_9FLAO</name>
<evidence type="ECO:0008006" key="3">
    <source>
        <dbReference type="Google" id="ProtNLM"/>
    </source>
</evidence>
<dbReference type="AlphaFoldDB" id="A0A2S0RGP2"/>
<accession>A0A2S0RGP2</accession>
<dbReference type="Proteomes" id="UP000244193">
    <property type="component" value="Chromosome"/>
</dbReference>
<gene>
    <name evidence="1" type="ORF">HYN48_13975</name>
</gene>
<proteinExistence type="predicted"/>
<reference evidence="1 2" key="1">
    <citation type="submission" date="2018-04" db="EMBL/GenBank/DDBJ databases">
        <title>Genome sequencing of Flavobacterium sp. HYN0048.</title>
        <authorList>
            <person name="Yi H."/>
            <person name="Baek C."/>
        </authorList>
    </citation>
    <scope>NUCLEOTIDE SEQUENCE [LARGE SCALE GENOMIC DNA]</scope>
    <source>
        <strain evidence="1 2">HYN0048</strain>
    </source>
</reference>
<dbReference type="KEGG" id="fmg:HYN48_13975"/>
<organism evidence="1 2">
    <name type="scientific">Flavobacterium magnum</name>
    <dbReference type="NCBI Taxonomy" id="2162713"/>
    <lineage>
        <taxon>Bacteria</taxon>
        <taxon>Pseudomonadati</taxon>
        <taxon>Bacteroidota</taxon>
        <taxon>Flavobacteriia</taxon>
        <taxon>Flavobacteriales</taxon>
        <taxon>Flavobacteriaceae</taxon>
        <taxon>Flavobacterium</taxon>
    </lineage>
</organism>
<evidence type="ECO:0000313" key="1">
    <source>
        <dbReference type="EMBL" id="AWA31107.1"/>
    </source>
</evidence>
<dbReference type="RefSeq" id="WP_108372779.1">
    <property type="nucleotide sequence ID" value="NZ_CP028811.1"/>
</dbReference>
<sequence length="123" mass="14787">MTRFISAFFLFLSIYFSNQKHFLSNGSYRAVIEEHYGYNNYEFDIRDDEFILNTGEKILNCKIIWVTDFQFKVKGFTEPFNVQNTNEIVDRPFFVIIKAENNTFNFEFRNTHDVIYSGQFIKK</sequence>
<protein>
    <recommendedName>
        <fullName evidence="3">DNA topoisomerase IV</fullName>
    </recommendedName>
</protein>
<evidence type="ECO:0000313" key="2">
    <source>
        <dbReference type="Proteomes" id="UP000244193"/>
    </source>
</evidence>
<dbReference type="EMBL" id="CP028811">
    <property type="protein sequence ID" value="AWA31107.1"/>
    <property type="molecule type" value="Genomic_DNA"/>
</dbReference>